<comment type="caution">
    <text evidence="1">The sequence shown here is derived from an EMBL/GenBank/DDBJ whole genome shotgun (WGS) entry which is preliminary data.</text>
</comment>
<organism evidence="1 2">
    <name type="scientific">Actinomadura craniellae</name>
    <dbReference type="NCBI Taxonomy" id="2231787"/>
    <lineage>
        <taxon>Bacteria</taxon>
        <taxon>Bacillati</taxon>
        <taxon>Actinomycetota</taxon>
        <taxon>Actinomycetes</taxon>
        <taxon>Streptosporangiales</taxon>
        <taxon>Thermomonosporaceae</taxon>
        <taxon>Actinomadura</taxon>
    </lineage>
</organism>
<dbReference type="AlphaFoldDB" id="A0A365H3T4"/>
<protein>
    <submittedName>
        <fullName evidence="1">SRPBCC family protein</fullName>
    </submittedName>
</protein>
<dbReference type="Proteomes" id="UP000251891">
    <property type="component" value="Unassembled WGS sequence"/>
</dbReference>
<gene>
    <name evidence="1" type="ORF">DPM19_19165</name>
</gene>
<dbReference type="RefSeq" id="WP_111869312.1">
    <property type="nucleotide sequence ID" value="NZ_QLYX01000008.1"/>
</dbReference>
<accession>A0A365H3T4</accession>
<evidence type="ECO:0000313" key="1">
    <source>
        <dbReference type="EMBL" id="RAY13774.1"/>
    </source>
</evidence>
<sequence>MNSRLRLAVRLGLVVAGLAAAYPRMWRRWCLTWGATAEEAERALPGDELMPHPGVLSTRAVTIQAAPAAIWPWLVRLGGGRTHDRLENLLGRGAGGPAWDPRTVRSRMQVAVLEPERTLVFRSPAGDRVQAFVLRPEGTATRLISRNRVAGAGTGSAARRLLDSVLREPGDLVLERRMLLDVKERAERRPELTS</sequence>
<keyword evidence="2" id="KW-1185">Reference proteome</keyword>
<evidence type="ECO:0000313" key="2">
    <source>
        <dbReference type="Proteomes" id="UP000251891"/>
    </source>
</evidence>
<proteinExistence type="predicted"/>
<reference evidence="1 2" key="1">
    <citation type="submission" date="2018-06" db="EMBL/GenBank/DDBJ databases">
        <title>Actinomadura craniellae sp. nov. isolated from marine sponge Craniella sp.</title>
        <authorList>
            <person name="Li L."/>
            <person name="Xu Q.H."/>
            <person name="Lin H.W."/>
            <person name="Lu Y.H."/>
        </authorList>
    </citation>
    <scope>NUCLEOTIDE SEQUENCE [LARGE SCALE GENOMIC DNA]</scope>
    <source>
        <strain evidence="1 2">LHW63021</strain>
    </source>
</reference>
<dbReference type="OrthoDB" id="3255669at2"/>
<dbReference type="EMBL" id="QLYX01000008">
    <property type="protein sequence ID" value="RAY13774.1"/>
    <property type="molecule type" value="Genomic_DNA"/>
</dbReference>
<name>A0A365H3T4_9ACTN</name>